<gene>
    <name evidence="2" type="ORF">SAMN04488543_2099</name>
</gene>
<organism evidence="2 3">
    <name type="scientific">Friedmanniella luteola</name>
    <dbReference type="NCBI Taxonomy" id="546871"/>
    <lineage>
        <taxon>Bacteria</taxon>
        <taxon>Bacillati</taxon>
        <taxon>Actinomycetota</taxon>
        <taxon>Actinomycetes</taxon>
        <taxon>Propionibacteriales</taxon>
        <taxon>Nocardioidaceae</taxon>
        <taxon>Friedmanniella</taxon>
    </lineage>
</organism>
<protein>
    <submittedName>
        <fullName evidence="2">Helix-turn-helix domain-containing protein</fullName>
    </submittedName>
</protein>
<dbReference type="InterPro" id="IPR036388">
    <property type="entry name" value="WH-like_DNA-bd_sf"/>
</dbReference>
<evidence type="ECO:0000313" key="2">
    <source>
        <dbReference type="EMBL" id="SDS63630.1"/>
    </source>
</evidence>
<name>A0A1H1TTV4_9ACTN</name>
<dbReference type="Proteomes" id="UP000199092">
    <property type="component" value="Chromosome I"/>
</dbReference>
<dbReference type="AlphaFoldDB" id="A0A1H1TTV4"/>
<dbReference type="SUPFAM" id="SSF46785">
    <property type="entry name" value="Winged helix' DNA-binding domain"/>
    <property type="match status" value="1"/>
</dbReference>
<evidence type="ECO:0000259" key="1">
    <source>
        <dbReference type="SMART" id="SM00418"/>
    </source>
</evidence>
<dbReference type="RefSeq" id="WP_091412720.1">
    <property type="nucleotide sequence ID" value="NZ_LT629749.1"/>
</dbReference>
<dbReference type="Gene3D" id="1.10.10.10">
    <property type="entry name" value="Winged helix-like DNA-binding domain superfamily/Winged helix DNA-binding domain"/>
    <property type="match status" value="1"/>
</dbReference>
<dbReference type="EMBL" id="LT629749">
    <property type="protein sequence ID" value="SDS63630.1"/>
    <property type="molecule type" value="Genomic_DNA"/>
</dbReference>
<accession>A0A1H1TTV4</accession>
<dbReference type="STRING" id="546871.SAMN04488543_2099"/>
<dbReference type="CDD" id="cd00090">
    <property type="entry name" value="HTH_ARSR"/>
    <property type="match status" value="1"/>
</dbReference>
<dbReference type="OrthoDB" id="7945987at2"/>
<sequence>MTDPAPPTGLRLDATSLRVLAHPLRSRLLSRLRVDGPATATELAGVLSTNTGATSYHLRKLESVGLVTDTGEGEGKRRLWRASTDFHSFDPSDYRDDDEAAAAVGWLQRDYVRQMASRAEGWFDAADRWPDAWVDAAGYGDTHLTVTAAQLRQVSAELFAVLERWRTAGAGDPAARRVLVSLVAQPADVTDPPPAEVDR</sequence>
<dbReference type="InterPro" id="IPR011991">
    <property type="entry name" value="ArsR-like_HTH"/>
</dbReference>
<dbReference type="SMART" id="SM00418">
    <property type="entry name" value="HTH_ARSR"/>
    <property type="match status" value="1"/>
</dbReference>
<reference evidence="2 3" key="1">
    <citation type="submission" date="2016-10" db="EMBL/GenBank/DDBJ databases">
        <authorList>
            <person name="de Groot N.N."/>
        </authorList>
    </citation>
    <scope>NUCLEOTIDE SEQUENCE [LARGE SCALE GENOMIC DNA]</scope>
    <source>
        <strain evidence="2 3">DSM 21741</strain>
    </source>
</reference>
<dbReference type="InterPro" id="IPR001845">
    <property type="entry name" value="HTH_ArsR_DNA-bd_dom"/>
</dbReference>
<feature type="domain" description="HTH arsR-type" evidence="1">
    <location>
        <begin position="15"/>
        <end position="109"/>
    </location>
</feature>
<keyword evidence="3" id="KW-1185">Reference proteome</keyword>
<proteinExistence type="predicted"/>
<dbReference type="Pfam" id="PF12840">
    <property type="entry name" value="HTH_20"/>
    <property type="match status" value="1"/>
</dbReference>
<dbReference type="GO" id="GO:0003700">
    <property type="term" value="F:DNA-binding transcription factor activity"/>
    <property type="evidence" value="ECO:0007669"/>
    <property type="project" value="InterPro"/>
</dbReference>
<evidence type="ECO:0000313" key="3">
    <source>
        <dbReference type="Proteomes" id="UP000199092"/>
    </source>
</evidence>
<dbReference type="InterPro" id="IPR036390">
    <property type="entry name" value="WH_DNA-bd_sf"/>
</dbReference>